<dbReference type="Proteomes" id="UP000028493">
    <property type="component" value="Unassembled WGS sequence"/>
</dbReference>
<protein>
    <submittedName>
        <fullName evidence="1">Uncharacterized protein</fullName>
    </submittedName>
</protein>
<organism evidence="1">
    <name type="scientific">Xenorhabdus bovienii str. kraussei Becker Underwood</name>
    <dbReference type="NCBI Taxonomy" id="1398204"/>
    <lineage>
        <taxon>Bacteria</taxon>
        <taxon>Pseudomonadati</taxon>
        <taxon>Pseudomonadota</taxon>
        <taxon>Gammaproteobacteria</taxon>
        <taxon>Enterobacterales</taxon>
        <taxon>Morganellaceae</taxon>
        <taxon>Xenorhabdus</taxon>
    </lineage>
</organism>
<sequence length="48" mass="5749">MGKQLKVLEHHANLRTQLSQVGAFIIDWRVVYPNFTLLDRFKAINRFY</sequence>
<name>A0A077PVB9_XENBV</name>
<proteinExistence type="predicted"/>
<comment type="caution">
    <text evidence="1">The sequence shown here is derived from an EMBL/GenBank/DDBJ whole genome shotgun (WGS) entry which is preliminary data.</text>
</comment>
<evidence type="ECO:0000313" key="1">
    <source>
        <dbReference type="EMBL" id="CDH23799.1"/>
    </source>
</evidence>
<accession>A0A077PVB9</accession>
<reference evidence="1" key="1">
    <citation type="submission" date="2013-07" db="EMBL/GenBank/DDBJ databases">
        <title>Sub-species coevolution in mutualistic symbiosis.</title>
        <authorList>
            <person name="Murfin K."/>
            <person name="Klassen J."/>
            <person name="Lee M."/>
            <person name="Forst S."/>
            <person name="Stock P."/>
            <person name="Goodrich-Blair H."/>
        </authorList>
    </citation>
    <scope>NUCLEOTIDE SEQUENCE [LARGE SCALE GENOMIC DNA]</scope>
    <source>
        <strain evidence="1">Kraussei Becker Underwood</strain>
    </source>
</reference>
<dbReference type="EMBL" id="CBSZ010000120">
    <property type="protein sequence ID" value="CDH23799.1"/>
    <property type="molecule type" value="Genomic_DNA"/>
</dbReference>
<dbReference type="HOGENOM" id="CLU_3159437_0_0_6"/>
<dbReference type="AlphaFoldDB" id="A0A077PVB9"/>
<gene>
    <name evidence="1" type="ORF">XBKB1_2060013</name>
</gene>